<evidence type="ECO:0000256" key="1">
    <source>
        <dbReference type="ARBA" id="ARBA00004141"/>
    </source>
</evidence>
<dbReference type="Pfam" id="PF05251">
    <property type="entry name" value="Ost5"/>
    <property type="match status" value="1"/>
</dbReference>
<proteinExistence type="inferred from homology"/>
<keyword evidence="5 6" id="KW-0472">Membrane</keyword>
<dbReference type="Proteomes" id="UP001174909">
    <property type="component" value="Unassembled WGS sequence"/>
</dbReference>
<evidence type="ECO:0000256" key="5">
    <source>
        <dbReference type="ARBA" id="ARBA00023136"/>
    </source>
</evidence>
<comment type="caution">
    <text evidence="6">Lacks conserved residue(s) required for the propagation of feature annotation.</text>
</comment>
<evidence type="ECO:0000256" key="3">
    <source>
        <dbReference type="ARBA" id="ARBA00022692"/>
    </source>
</evidence>
<gene>
    <name evidence="7" type="ORF">GBAR_LOCUS21507</name>
</gene>
<evidence type="ECO:0000256" key="4">
    <source>
        <dbReference type="ARBA" id="ARBA00022989"/>
    </source>
</evidence>
<comment type="similarity">
    <text evidence="2 6">Belongs to the OST5 family.</text>
</comment>
<keyword evidence="3 6" id="KW-0812">Transmembrane</keyword>
<accession>A0AA35T0Q4</accession>
<feature type="transmembrane region" description="Helical" evidence="6">
    <location>
        <begin position="22"/>
        <end position="45"/>
    </location>
</feature>
<sequence>MAWFFVYEVTSTKFSRDLFKELLVSLWSAIFLGFGVLFLMLWVGIYV</sequence>
<comment type="caution">
    <text evidence="7">The sequence shown here is derived from an EMBL/GenBank/DDBJ whole genome shotgun (WGS) entry which is preliminary data.</text>
</comment>
<comment type="subcellular location">
    <subcellularLocation>
        <location evidence="1 6">Membrane</location>
        <topology evidence="1 6">Multi-pass membrane protein</topology>
    </subcellularLocation>
</comment>
<evidence type="ECO:0000313" key="7">
    <source>
        <dbReference type="EMBL" id="CAI8038566.1"/>
    </source>
</evidence>
<comment type="subunit">
    <text evidence="6">Component of the oligosaccharyltransferase (OST) complex.</text>
</comment>
<reference evidence="7" key="1">
    <citation type="submission" date="2023-03" db="EMBL/GenBank/DDBJ databases">
        <authorList>
            <person name="Steffen K."/>
            <person name="Cardenas P."/>
        </authorList>
    </citation>
    <scope>NUCLEOTIDE SEQUENCE</scope>
</reference>
<evidence type="ECO:0000256" key="2">
    <source>
        <dbReference type="ARBA" id="ARBA00009825"/>
    </source>
</evidence>
<keyword evidence="8" id="KW-1185">Reference proteome</keyword>
<organism evidence="7 8">
    <name type="scientific">Geodia barretti</name>
    <name type="common">Barrett's horny sponge</name>
    <dbReference type="NCBI Taxonomy" id="519541"/>
    <lineage>
        <taxon>Eukaryota</taxon>
        <taxon>Metazoa</taxon>
        <taxon>Porifera</taxon>
        <taxon>Demospongiae</taxon>
        <taxon>Heteroscleromorpha</taxon>
        <taxon>Tetractinellida</taxon>
        <taxon>Astrophorina</taxon>
        <taxon>Geodiidae</taxon>
        <taxon>Geodia</taxon>
    </lineage>
</organism>
<evidence type="ECO:0000256" key="6">
    <source>
        <dbReference type="RuleBase" id="RU367008"/>
    </source>
</evidence>
<evidence type="ECO:0000313" key="8">
    <source>
        <dbReference type="Proteomes" id="UP001174909"/>
    </source>
</evidence>
<dbReference type="EMBL" id="CASHTH010003001">
    <property type="protein sequence ID" value="CAI8038566.1"/>
    <property type="molecule type" value="Genomic_DNA"/>
</dbReference>
<name>A0AA35T0Q4_GEOBA</name>
<dbReference type="PANTHER" id="PTHR13636">
    <property type="entry name" value="TRANSMEMBRANE PROTEIN 258"/>
    <property type="match status" value="1"/>
</dbReference>
<protein>
    <recommendedName>
        <fullName evidence="6">Dolichyl-diphosphooligosaccharide-protein glycosyltransferase subunit TMEM258</fullName>
    </recommendedName>
    <alternativeName>
        <fullName evidence="6">Transmembrane protein 258</fullName>
    </alternativeName>
</protein>
<dbReference type="GO" id="GO:0006487">
    <property type="term" value="P:protein N-linked glycosylation"/>
    <property type="evidence" value="ECO:0007669"/>
    <property type="project" value="UniProtKB-UniRule"/>
</dbReference>
<dbReference type="AlphaFoldDB" id="A0AA35T0Q4"/>
<comment type="function">
    <text evidence="6">Subunit of the oligosaccharyl transferase (OST) complex that catalyzes the initial transfer of a defined glycan (Glc(3)Man(9)GlcNAc(2) in eukaryotes) from the lipid carrier dolichol-pyrophosphate to an asparagine residue within an Asn-X-Ser/Thr consensus motif in nascent polypeptide chains, the first step in protein N-glycosylation. N-glycosylation occurs cotranslationally and the complex associates with the Sec61 complex at the channel-forming translocon complex that mediates protein translocation across the endoplasmic reticulum (ER). All subunits are required for a maximal enzyme activity.</text>
</comment>
<keyword evidence="4 6" id="KW-1133">Transmembrane helix</keyword>
<dbReference type="GO" id="GO:0008250">
    <property type="term" value="C:oligosaccharyltransferase complex"/>
    <property type="evidence" value="ECO:0007669"/>
    <property type="project" value="UniProtKB-UniRule"/>
</dbReference>
<dbReference type="InterPro" id="IPR007915">
    <property type="entry name" value="TMEM258/Ost5"/>
</dbReference>